<gene>
    <name evidence="1" type="ORF">MUK42_12904</name>
</gene>
<dbReference type="EMBL" id="CP097509">
    <property type="protein sequence ID" value="URE16697.1"/>
    <property type="molecule type" value="Genomic_DNA"/>
</dbReference>
<proteinExistence type="predicted"/>
<evidence type="ECO:0000313" key="2">
    <source>
        <dbReference type="Proteomes" id="UP001055439"/>
    </source>
</evidence>
<organism evidence="1 2">
    <name type="scientific">Musa troglodytarum</name>
    <name type="common">fe'i banana</name>
    <dbReference type="NCBI Taxonomy" id="320322"/>
    <lineage>
        <taxon>Eukaryota</taxon>
        <taxon>Viridiplantae</taxon>
        <taxon>Streptophyta</taxon>
        <taxon>Embryophyta</taxon>
        <taxon>Tracheophyta</taxon>
        <taxon>Spermatophyta</taxon>
        <taxon>Magnoliopsida</taxon>
        <taxon>Liliopsida</taxon>
        <taxon>Zingiberales</taxon>
        <taxon>Musaceae</taxon>
        <taxon>Musa</taxon>
    </lineage>
</organism>
<reference evidence="1" key="1">
    <citation type="submission" date="2022-05" db="EMBL/GenBank/DDBJ databases">
        <title>The Musa troglodytarum L. genome provides insights into the mechanism of non-climacteric behaviour and enrichment of carotenoids.</title>
        <authorList>
            <person name="Wang J."/>
        </authorList>
    </citation>
    <scope>NUCLEOTIDE SEQUENCE</scope>
    <source>
        <tissue evidence="1">Leaf</tissue>
    </source>
</reference>
<protein>
    <submittedName>
        <fullName evidence="1">Uncharacterized protein</fullName>
    </submittedName>
</protein>
<dbReference type="Proteomes" id="UP001055439">
    <property type="component" value="Chromosome 7"/>
</dbReference>
<dbReference type="AlphaFoldDB" id="A0A9E7GQT1"/>
<name>A0A9E7GQT1_9LILI</name>
<evidence type="ECO:0000313" key="1">
    <source>
        <dbReference type="EMBL" id="URE16697.1"/>
    </source>
</evidence>
<sequence length="73" mass="8306">MLLDEAEREFGYTIVRLLKLPCSVKLFQRVLCEVEQDTVELHSPRCNFAKVHAWGTVAMQTGPSEHLARMSTS</sequence>
<accession>A0A9E7GQT1</accession>
<keyword evidence="2" id="KW-1185">Reference proteome</keyword>